<reference evidence="2" key="1">
    <citation type="journal article" date="2012" name="Proc. Natl. Acad. Sci. U.S.A.">
        <title>Antigenic diversity is generated by distinct evolutionary mechanisms in African trypanosome species.</title>
        <authorList>
            <person name="Jackson A.P."/>
            <person name="Berry A."/>
            <person name="Aslett M."/>
            <person name="Allison H.C."/>
            <person name="Burton P."/>
            <person name="Vavrova-Anderson J."/>
            <person name="Brown R."/>
            <person name="Browne H."/>
            <person name="Corton N."/>
            <person name="Hauser H."/>
            <person name="Gamble J."/>
            <person name="Gilderthorp R."/>
            <person name="Marcello L."/>
            <person name="McQuillan J."/>
            <person name="Otto T.D."/>
            <person name="Quail M.A."/>
            <person name="Sanders M.J."/>
            <person name="van Tonder A."/>
            <person name="Ginger M.L."/>
            <person name="Field M.C."/>
            <person name="Barry J.D."/>
            <person name="Hertz-Fowler C."/>
            <person name="Berriman M."/>
        </authorList>
    </citation>
    <scope>NUCLEOTIDE SEQUENCE</scope>
    <source>
        <strain evidence="2">IL3000</strain>
    </source>
</reference>
<protein>
    <recommendedName>
        <fullName evidence="1">Trafficking protein particle complex subunit 13 N-terminal domain-containing protein</fullName>
    </recommendedName>
</protein>
<dbReference type="EMBL" id="HE575322">
    <property type="protein sequence ID" value="CCC92881.1"/>
    <property type="molecule type" value="Genomic_DNA"/>
</dbReference>
<dbReference type="PANTHER" id="PTHR13134:SF3">
    <property type="entry name" value="TRAFFICKING PROTEIN PARTICLE COMPLEX SUBUNIT 13"/>
    <property type="match status" value="1"/>
</dbReference>
<dbReference type="InterPro" id="IPR010378">
    <property type="entry name" value="TRAPPC13"/>
</dbReference>
<dbReference type="InterPro" id="IPR055427">
    <property type="entry name" value="TRAPPC13_N"/>
</dbReference>
<evidence type="ECO:0000259" key="1">
    <source>
        <dbReference type="Pfam" id="PF06159"/>
    </source>
</evidence>
<sequence>MSKGVPPVPINEPRIEESGASVYSVTACVPAVLANPLSIKAAVLRKPELAQVTLPELVEEGDILFDVLANPLHHPLSTVRYAGDPLGSQRRSEAARLAVQGVGSALVLPSAVGKHFVGQPFRAILSFHNAASYPLTAVVFRINIVTPSVKHVALVNQEGRTINGKGNTSFTVEHILSSPGQYTLSAVVTYIDVTKESKRLTWATTIEVERGIAEIRRAVNVIPMMLRKDDSAQMQLQGANSGDQGGSAYVFLPQRRYALSICLQNVCTVPLVIEKLDLCVDDAFQVLFSSKNVAAVPTCGKVQDARQPMNNVFDDTWDMSEDLYMNPKDKRSFFFEFSMKKESLRLFFSGQKSSDNNFSAVSSKVVDLGYVVWTWRRPNGDSGKDRSNPIQLTVTNNPALELYVVNVEPEQVRVGQPITFTCVVFNHRAQGITHVALRIKPEVLAPAFMYAGPLLVPIGDIEPHGSTKVCLTLVPWQTGWVTLRGGIELCNAHEPKSLLWPLPPTKAQQGCLPLLSSAAGGSPTRARELEEPYPPTICEFLVS</sequence>
<proteinExistence type="predicted"/>
<evidence type="ECO:0000313" key="2">
    <source>
        <dbReference type="EMBL" id="CCC92881.1"/>
    </source>
</evidence>
<accession>G0UU17</accession>
<feature type="domain" description="Trafficking protein particle complex subunit 13 N-terminal" evidence="1">
    <location>
        <begin position="95"/>
        <end position="195"/>
    </location>
</feature>
<dbReference type="VEuPathDB" id="TriTrypDB:TcIL3000_9_2780"/>
<dbReference type="Pfam" id="PF06159">
    <property type="entry name" value="TRAPPC13_N"/>
    <property type="match status" value="1"/>
</dbReference>
<name>G0UU17_TRYCI</name>
<dbReference type="PANTHER" id="PTHR13134">
    <property type="entry name" value="TRAFFICKING PROTEIN PARTICLE COMPLEX SUBUNIT 13"/>
    <property type="match status" value="1"/>
</dbReference>
<dbReference type="GO" id="GO:1990072">
    <property type="term" value="C:TRAPPIII protein complex"/>
    <property type="evidence" value="ECO:0007669"/>
    <property type="project" value="TreeGrafter"/>
</dbReference>
<organism evidence="2">
    <name type="scientific">Trypanosoma congolense (strain IL3000)</name>
    <dbReference type="NCBI Taxonomy" id="1068625"/>
    <lineage>
        <taxon>Eukaryota</taxon>
        <taxon>Discoba</taxon>
        <taxon>Euglenozoa</taxon>
        <taxon>Kinetoplastea</taxon>
        <taxon>Metakinetoplastina</taxon>
        <taxon>Trypanosomatida</taxon>
        <taxon>Trypanosomatidae</taxon>
        <taxon>Trypanosoma</taxon>
        <taxon>Nannomonas</taxon>
    </lineage>
</organism>
<dbReference type="PROSITE" id="PS51257">
    <property type="entry name" value="PROKAR_LIPOPROTEIN"/>
    <property type="match status" value="1"/>
</dbReference>
<gene>
    <name evidence="2" type="ORF">TCIL3000_9_2780</name>
</gene>
<dbReference type="AlphaFoldDB" id="G0UU17"/>